<feature type="domain" description="EAL" evidence="2">
    <location>
        <begin position="390"/>
        <end position="647"/>
    </location>
</feature>
<dbReference type="InterPro" id="IPR001633">
    <property type="entry name" value="EAL_dom"/>
</dbReference>
<organism evidence="4 5">
    <name type="scientific">Deinococcus arboris</name>
    <dbReference type="NCBI Taxonomy" id="2682977"/>
    <lineage>
        <taxon>Bacteria</taxon>
        <taxon>Thermotogati</taxon>
        <taxon>Deinococcota</taxon>
        <taxon>Deinococci</taxon>
        <taxon>Deinococcales</taxon>
        <taxon>Deinococcaceae</taxon>
        <taxon>Deinococcus</taxon>
    </lineage>
</organism>
<dbReference type="Pfam" id="PF00990">
    <property type="entry name" value="GGDEF"/>
    <property type="match status" value="1"/>
</dbReference>
<dbReference type="Pfam" id="PF00563">
    <property type="entry name" value="EAL"/>
    <property type="match status" value="1"/>
</dbReference>
<evidence type="ECO:0000256" key="1">
    <source>
        <dbReference type="SAM" id="Phobius"/>
    </source>
</evidence>
<dbReference type="CDD" id="cd01948">
    <property type="entry name" value="EAL"/>
    <property type="match status" value="1"/>
</dbReference>
<dbReference type="AlphaFoldDB" id="A0A7C9M875"/>
<dbReference type="Proteomes" id="UP000483286">
    <property type="component" value="Unassembled WGS sequence"/>
</dbReference>
<protein>
    <submittedName>
        <fullName evidence="4">EAL domain-containing protein</fullName>
    </submittedName>
</protein>
<keyword evidence="5" id="KW-1185">Reference proteome</keyword>
<dbReference type="InterPro" id="IPR035919">
    <property type="entry name" value="EAL_sf"/>
</dbReference>
<comment type="caution">
    <text evidence="4">The sequence shown here is derived from an EMBL/GenBank/DDBJ whole genome shotgun (WGS) entry which is preliminary data.</text>
</comment>
<keyword evidence="1" id="KW-0812">Transmembrane</keyword>
<dbReference type="CDD" id="cd01949">
    <property type="entry name" value="GGDEF"/>
    <property type="match status" value="1"/>
</dbReference>
<dbReference type="NCBIfam" id="TIGR00254">
    <property type="entry name" value="GGDEF"/>
    <property type="match status" value="1"/>
</dbReference>
<dbReference type="PROSITE" id="PS50887">
    <property type="entry name" value="GGDEF"/>
    <property type="match status" value="1"/>
</dbReference>
<evidence type="ECO:0000313" key="5">
    <source>
        <dbReference type="Proteomes" id="UP000483286"/>
    </source>
</evidence>
<dbReference type="RefSeq" id="WP_157458785.1">
    <property type="nucleotide sequence ID" value="NZ_WQLB01000008.1"/>
</dbReference>
<dbReference type="PANTHER" id="PTHR44757">
    <property type="entry name" value="DIGUANYLATE CYCLASE DGCP"/>
    <property type="match status" value="1"/>
</dbReference>
<feature type="domain" description="GGDEF" evidence="3">
    <location>
        <begin position="238"/>
        <end position="373"/>
    </location>
</feature>
<dbReference type="InterPro" id="IPR000160">
    <property type="entry name" value="GGDEF_dom"/>
</dbReference>
<gene>
    <name evidence="4" type="ORF">GO986_08195</name>
</gene>
<accession>A0A7C9M875</accession>
<sequence>MNQPATAQTGETGRAAPALPHAAGTLWTTLGGILLGHTLSLWQGALLPNLVTPLDWLLGGATLTSMLGLALLGALGQAGRRTLVSLLIVVNAVFLLGRLSVALFVVATPERVVLDLATLMAWTLTVPMLEASMRTSAAARAAGAGMPLALLVLAVTFALTPQGARAGPVVWFGLAQLCLVCGTVYLSARVTLRLRRALRSTQASNQELARLALTDPLTGLGNRAALDAALEARVETGAPFVTLFLDLDGFKAVNDAHGHAAGDQLLGLVAERLRPLAAGGDLTRVSGDEFVLLLPLWPGADSVAEAAQAAARVVAALGSPFVLRTEPLPLSVSVGVSRFPEDGADGRALLLRADQAMYRVKRRGRGGLHLAGDTEEQPGLLPGAAAVLERPVLERDLRLALARGELHLAFQPICDLRSGRPLAAEALARWVHPASGSIGPNVFVPLAEACGLSGPLGDWVLRTALAEAARWPAAGLVGLTLCVNVSPGQLTQPGWPEAVGRALAEEGLTPGQLQLDLTGDLADSGPALSAQVMALRSLGVRVGLDDFGAGLAALAHLGEVALSDLKIDRAYVRGLGAPGGRPPLGQTVLQAVVALAAEHGLTLTAEGVETPAQRAALLALGCQRGQGFLFSPPVDATQLAATLRRLQQTAAGPP</sequence>
<feature type="transmembrane region" description="Helical" evidence="1">
    <location>
        <begin position="141"/>
        <end position="159"/>
    </location>
</feature>
<dbReference type="InterPro" id="IPR052155">
    <property type="entry name" value="Biofilm_reg_signaling"/>
</dbReference>
<dbReference type="Gene3D" id="3.30.70.270">
    <property type="match status" value="1"/>
</dbReference>
<feature type="transmembrane region" description="Helical" evidence="1">
    <location>
        <begin position="83"/>
        <end position="106"/>
    </location>
</feature>
<evidence type="ECO:0000259" key="2">
    <source>
        <dbReference type="PROSITE" id="PS50883"/>
    </source>
</evidence>
<dbReference type="SMART" id="SM00267">
    <property type="entry name" value="GGDEF"/>
    <property type="match status" value="1"/>
</dbReference>
<feature type="transmembrane region" description="Helical" evidence="1">
    <location>
        <begin position="171"/>
        <end position="192"/>
    </location>
</feature>
<dbReference type="PROSITE" id="PS50883">
    <property type="entry name" value="EAL"/>
    <property type="match status" value="1"/>
</dbReference>
<reference evidence="4 5" key="1">
    <citation type="submission" date="2019-12" db="EMBL/GenBank/DDBJ databases">
        <title>Deinococcus sp. HMF7620 Genome sequencing and assembly.</title>
        <authorList>
            <person name="Kang H."/>
            <person name="Kim H."/>
            <person name="Joh K."/>
        </authorList>
    </citation>
    <scope>NUCLEOTIDE SEQUENCE [LARGE SCALE GENOMIC DNA]</scope>
    <source>
        <strain evidence="4 5">HMF7620</strain>
    </source>
</reference>
<dbReference type="Gene3D" id="3.20.20.450">
    <property type="entry name" value="EAL domain"/>
    <property type="match status" value="1"/>
</dbReference>
<evidence type="ECO:0000313" key="4">
    <source>
        <dbReference type="EMBL" id="MVN86743.1"/>
    </source>
</evidence>
<dbReference type="SUPFAM" id="SSF141868">
    <property type="entry name" value="EAL domain-like"/>
    <property type="match status" value="1"/>
</dbReference>
<dbReference type="InterPro" id="IPR043128">
    <property type="entry name" value="Rev_trsase/Diguanyl_cyclase"/>
</dbReference>
<dbReference type="SMART" id="SM00052">
    <property type="entry name" value="EAL"/>
    <property type="match status" value="1"/>
</dbReference>
<name>A0A7C9M875_9DEIO</name>
<dbReference type="SUPFAM" id="SSF55073">
    <property type="entry name" value="Nucleotide cyclase"/>
    <property type="match status" value="1"/>
</dbReference>
<keyword evidence="1" id="KW-1133">Transmembrane helix</keyword>
<evidence type="ECO:0000259" key="3">
    <source>
        <dbReference type="PROSITE" id="PS50887"/>
    </source>
</evidence>
<keyword evidence="1" id="KW-0472">Membrane</keyword>
<dbReference type="InterPro" id="IPR029787">
    <property type="entry name" value="Nucleotide_cyclase"/>
</dbReference>
<proteinExistence type="predicted"/>
<dbReference type="PANTHER" id="PTHR44757:SF2">
    <property type="entry name" value="BIOFILM ARCHITECTURE MAINTENANCE PROTEIN MBAA"/>
    <property type="match status" value="1"/>
</dbReference>
<feature type="transmembrane region" description="Helical" evidence="1">
    <location>
        <begin position="56"/>
        <end position="76"/>
    </location>
</feature>
<dbReference type="EMBL" id="WQLB01000008">
    <property type="protein sequence ID" value="MVN86743.1"/>
    <property type="molecule type" value="Genomic_DNA"/>
</dbReference>